<evidence type="ECO:0000313" key="3">
    <source>
        <dbReference type="Proteomes" id="UP000001075"/>
    </source>
</evidence>
<dbReference type="InParanoid" id="G3H7Y2"/>
<evidence type="ECO:0000313" key="2">
    <source>
        <dbReference type="EMBL" id="EGV93398.1"/>
    </source>
</evidence>
<feature type="region of interest" description="Disordered" evidence="1">
    <location>
        <begin position="1"/>
        <end position="36"/>
    </location>
</feature>
<gene>
    <name evidence="2" type="ORF">I79_006478</name>
</gene>
<dbReference type="Proteomes" id="UP000001075">
    <property type="component" value="Unassembled WGS sequence"/>
</dbReference>
<organism evidence="2 3">
    <name type="scientific">Cricetulus griseus</name>
    <name type="common">Chinese hamster</name>
    <name type="synonym">Cricetulus barabensis griseus</name>
    <dbReference type="NCBI Taxonomy" id="10029"/>
    <lineage>
        <taxon>Eukaryota</taxon>
        <taxon>Metazoa</taxon>
        <taxon>Chordata</taxon>
        <taxon>Craniata</taxon>
        <taxon>Vertebrata</taxon>
        <taxon>Euteleostomi</taxon>
        <taxon>Mammalia</taxon>
        <taxon>Eutheria</taxon>
        <taxon>Euarchontoglires</taxon>
        <taxon>Glires</taxon>
        <taxon>Rodentia</taxon>
        <taxon>Myomorpha</taxon>
        <taxon>Muroidea</taxon>
        <taxon>Cricetidae</taxon>
        <taxon>Cricetinae</taxon>
        <taxon>Cricetulus</taxon>
    </lineage>
</organism>
<evidence type="ECO:0000256" key="1">
    <source>
        <dbReference type="SAM" id="MobiDB-lite"/>
    </source>
</evidence>
<sequence length="52" mass="5650">MYLSSGCGDCPATTAHQTEDSDSGSEFETPPCSEKGKKYKLICDDDWGLNCQ</sequence>
<proteinExistence type="predicted"/>
<dbReference type="AlphaFoldDB" id="G3H7Y2"/>
<dbReference type="EMBL" id="JH000204">
    <property type="protein sequence ID" value="EGV93398.1"/>
    <property type="molecule type" value="Genomic_DNA"/>
</dbReference>
<protein>
    <submittedName>
        <fullName evidence="2">Uncharacterized protein</fullName>
    </submittedName>
</protein>
<accession>G3H7Y2</accession>
<name>G3H7Y2_CRIGR</name>
<reference evidence="3" key="1">
    <citation type="journal article" date="2011" name="Nat. Biotechnol.">
        <title>The genomic sequence of the Chinese hamster ovary (CHO)-K1 cell line.</title>
        <authorList>
            <person name="Xu X."/>
            <person name="Nagarajan H."/>
            <person name="Lewis N.E."/>
            <person name="Pan S."/>
            <person name="Cai Z."/>
            <person name="Liu X."/>
            <person name="Chen W."/>
            <person name="Xie M."/>
            <person name="Wang W."/>
            <person name="Hammond S."/>
            <person name="Andersen M.R."/>
            <person name="Neff N."/>
            <person name="Passarelli B."/>
            <person name="Koh W."/>
            <person name="Fan H.C."/>
            <person name="Wang J."/>
            <person name="Gui Y."/>
            <person name="Lee K.H."/>
            <person name="Betenbaugh M.J."/>
            <person name="Quake S.R."/>
            <person name="Famili I."/>
            <person name="Palsson B.O."/>
            <person name="Wang J."/>
        </authorList>
    </citation>
    <scope>NUCLEOTIDE SEQUENCE [LARGE SCALE GENOMIC DNA]</scope>
    <source>
        <strain evidence="3">CHO K1 cell line</strain>
    </source>
</reference>